<evidence type="ECO:0000259" key="1">
    <source>
        <dbReference type="Pfam" id="PF00144"/>
    </source>
</evidence>
<dbReference type="RefSeq" id="WP_012449032.1">
    <property type="nucleotide sequence ID" value="NC_010718.1"/>
</dbReference>
<feature type="domain" description="Beta-lactamase-related" evidence="1">
    <location>
        <begin position="78"/>
        <end position="365"/>
    </location>
</feature>
<dbReference type="Gene3D" id="3.40.710.10">
    <property type="entry name" value="DD-peptidase/beta-lactamase superfamily"/>
    <property type="match status" value="1"/>
</dbReference>
<dbReference type="InterPro" id="IPR012338">
    <property type="entry name" value="Beta-lactam/transpept-like"/>
</dbReference>
<dbReference type="Pfam" id="PF00144">
    <property type="entry name" value="Beta-lactamase"/>
    <property type="match status" value="1"/>
</dbReference>
<dbReference type="Proteomes" id="UP000001683">
    <property type="component" value="Chromosome"/>
</dbReference>
<dbReference type="InParanoid" id="B2A285"/>
<dbReference type="eggNOG" id="COG1680">
    <property type="taxonomic scope" value="Bacteria"/>
</dbReference>
<sequence>MFVKLVIATLLFFTAYISIGCEGENEEIQTESLHEERPFSDIKTPWDISTPEHHGFKSEDFDKFINKIKKDTYVSGLVIVKDGTKIKEYYLNHNRYKHEQYSVTKSIIGLLVGIAIDEGYIDSVNQKLKEFFPEINEYNSSIANITIEDLLLMRSGVEWNEWEVELDKRDEQGQYKNDWFRMVEKKDSLKFYSDRPLIHEPGEKWVYNSGDSHVLMKILKQETGKKPLVFAKENLFEPLNIDSSNVEWDTAEDGINMGGSGIRMHTKDLAKIGYLILNNGEYREKQVVSNNWIEKTINSKLKIENKDRYRFNKPFQNVSFGYHWWIFNIPEKDLEFIAANGSYGQGIFIFPDYNLIMAVNSTPMNLEHSDVVLRLCLEIVQILNNEV</sequence>
<dbReference type="MEROPS" id="S12.A23"/>
<organism evidence="2 3">
    <name type="scientific">Natranaerobius thermophilus (strain ATCC BAA-1301 / DSM 18059 / JW/NM-WN-LF)</name>
    <dbReference type="NCBI Taxonomy" id="457570"/>
    <lineage>
        <taxon>Bacteria</taxon>
        <taxon>Bacillati</taxon>
        <taxon>Bacillota</taxon>
        <taxon>Clostridia</taxon>
        <taxon>Natranaerobiales</taxon>
        <taxon>Natranaerobiaceae</taxon>
        <taxon>Natranaerobius</taxon>
    </lineage>
</organism>
<keyword evidence="3" id="KW-1185">Reference proteome</keyword>
<dbReference type="PANTHER" id="PTHR43283">
    <property type="entry name" value="BETA-LACTAMASE-RELATED"/>
    <property type="match status" value="1"/>
</dbReference>
<reference evidence="2 3" key="1">
    <citation type="submission" date="2008-04" db="EMBL/GenBank/DDBJ databases">
        <title>Complete sequence of chromosome of Natranaerobius thermophilus JW/NM-WN-LF.</title>
        <authorList>
            <consortium name="US DOE Joint Genome Institute"/>
            <person name="Copeland A."/>
            <person name="Lucas S."/>
            <person name="Lapidus A."/>
            <person name="Glavina del Rio T."/>
            <person name="Dalin E."/>
            <person name="Tice H."/>
            <person name="Bruce D."/>
            <person name="Goodwin L."/>
            <person name="Pitluck S."/>
            <person name="Chertkov O."/>
            <person name="Brettin T."/>
            <person name="Detter J.C."/>
            <person name="Han C."/>
            <person name="Kuske C.R."/>
            <person name="Schmutz J."/>
            <person name="Larimer F."/>
            <person name="Land M."/>
            <person name="Hauser L."/>
            <person name="Kyrpides N."/>
            <person name="Lykidis A."/>
            <person name="Mesbah N.M."/>
            <person name="Wiegel J."/>
        </authorList>
    </citation>
    <scope>NUCLEOTIDE SEQUENCE [LARGE SCALE GENOMIC DNA]</scope>
    <source>
        <strain evidence="3">ATCC BAA-1301 / DSM 18059 / JW/NM-WN-LF</strain>
    </source>
</reference>
<gene>
    <name evidence="2" type="ordered locus">Nther_2638</name>
</gene>
<dbReference type="PROSITE" id="PS51257">
    <property type="entry name" value="PROKAR_LIPOPROTEIN"/>
    <property type="match status" value="1"/>
</dbReference>
<evidence type="ECO:0000313" key="3">
    <source>
        <dbReference type="Proteomes" id="UP000001683"/>
    </source>
</evidence>
<reference evidence="2 3" key="2">
    <citation type="journal article" date="2011" name="J. Bacteriol.">
        <title>Complete genome sequence of the anaerobic, halophilic alkalithermophile Natranaerobius thermophilus JW/NM-WN-LF.</title>
        <authorList>
            <person name="Zhao B."/>
            <person name="Mesbah N.M."/>
            <person name="Dalin E."/>
            <person name="Goodwin L."/>
            <person name="Nolan M."/>
            <person name="Pitluck S."/>
            <person name="Chertkov O."/>
            <person name="Brettin T.S."/>
            <person name="Han J."/>
            <person name="Larimer F.W."/>
            <person name="Land M.L."/>
            <person name="Hauser L."/>
            <person name="Kyrpides N."/>
            <person name="Wiegel J."/>
        </authorList>
    </citation>
    <scope>NUCLEOTIDE SEQUENCE [LARGE SCALE GENOMIC DNA]</scope>
    <source>
        <strain evidence="3">ATCC BAA-1301 / DSM 18059 / JW/NM-WN-LF</strain>
    </source>
</reference>
<dbReference type="OrthoDB" id="9773047at2"/>
<proteinExistence type="predicted"/>
<name>B2A285_NATTJ</name>
<dbReference type="KEGG" id="nth:Nther_2638"/>
<evidence type="ECO:0000313" key="2">
    <source>
        <dbReference type="EMBL" id="ACB86193.1"/>
    </source>
</evidence>
<dbReference type="AlphaFoldDB" id="B2A285"/>
<accession>B2A285</accession>
<dbReference type="HOGENOM" id="CLU_030169_1_2_9"/>
<dbReference type="SUPFAM" id="SSF56601">
    <property type="entry name" value="beta-lactamase/transpeptidase-like"/>
    <property type="match status" value="1"/>
</dbReference>
<dbReference type="STRING" id="457570.Nther_2638"/>
<dbReference type="EMBL" id="CP001034">
    <property type="protein sequence ID" value="ACB86193.1"/>
    <property type="molecule type" value="Genomic_DNA"/>
</dbReference>
<dbReference type="InterPro" id="IPR050789">
    <property type="entry name" value="Diverse_Enzym_Activities"/>
</dbReference>
<dbReference type="PANTHER" id="PTHR43283:SF7">
    <property type="entry name" value="BETA-LACTAMASE-RELATED DOMAIN-CONTAINING PROTEIN"/>
    <property type="match status" value="1"/>
</dbReference>
<dbReference type="InterPro" id="IPR001466">
    <property type="entry name" value="Beta-lactam-related"/>
</dbReference>
<protein>
    <submittedName>
        <fullName evidence="2">Beta-lactamase</fullName>
    </submittedName>
</protein>